<reference evidence="1" key="1">
    <citation type="journal article" date="2021" name="New Phytol.">
        <title>Evolutionary innovations through gain and loss of genes in the ectomycorrhizal Boletales.</title>
        <authorList>
            <person name="Wu G."/>
            <person name="Miyauchi S."/>
            <person name="Morin E."/>
            <person name="Kuo A."/>
            <person name="Drula E."/>
            <person name="Varga T."/>
            <person name="Kohler A."/>
            <person name="Feng B."/>
            <person name="Cao Y."/>
            <person name="Lipzen A."/>
            <person name="Daum C."/>
            <person name="Hundley H."/>
            <person name="Pangilinan J."/>
            <person name="Johnson J."/>
            <person name="Barry K."/>
            <person name="LaButti K."/>
            <person name="Ng V."/>
            <person name="Ahrendt S."/>
            <person name="Min B."/>
            <person name="Choi I.G."/>
            <person name="Park H."/>
            <person name="Plett J.M."/>
            <person name="Magnuson J."/>
            <person name="Spatafora J.W."/>
            <person name="Nagy L.G."/>
            <person name="Henrissat B."/>
            <person name="Grigoriev I.V."/>
            <person name="Yang Z.L."/>
            <person name="Xu J."/>
            <person name="Martin F.M."/>
        </authorList>
    </citation>
    <scope>NUCLEOTIDE SEQUENCE</scope>
    <source>
        <strain evidence="1">ATCC 28755</strain>
    </source>
</reference>
<accession>A0ACB8AHR0</accession>
<name>A0ACB8AHR0_9AGAM</name>
<comment type="caution">
    <text evidence="1">The sequence shown here is derived from an EMBL/GenBank/DDBJ whole genome shotgun (WGS) entry which is preliminary data.</text>
</comment>
<gene>
    <name evidence="1" type="ORF">BJ138DRAFT_1099890</name>
</gene>
<evidence type="ECO:0000313" key="1">
    <source>
        <dbReference type="EMBL" id="KAH7912881.1"/>
    </source>
</evidence>
<dbReference type="EMBL" id="MU267641">
    <property type="protein sequence ID" value="KAH7912881.1"/>
    <property type="molecule type" value="Genomic_DNA"/>
</dbReference>
<proteinExistence type="predicted"/>
<sequence>MQNHSRQNPDSFTGTLNDDDFIVISRNGGEEKMNLSGPMDRIHDDILLLCFESVIQIWEHASGGGRDDPHAAVTISHVSRYWRQLALSTPSLWTHVCITPNKTSDVDFFRDFLSRSGSMDISVYFRHCDSSYMYNSLSAGFMDPDFPAVSYYSDDEDHESEPYDDYDYEPVIEALLTASHRIVVMSIQSSENIVRELLSHPSTTPSLSACSQLFRALTAITITNPLGAEPLDYDQFQALLKSSPNLRHLTVDVLAIASPYNLGISEIPTLEHLSFTCPLNDHWTFFAHLSVPNICQITLSNLRHIQPTDMRNVFLEKNGCARFPKVVALTLENFHSQRNDVAKLFPSAFPNITSLTIDVSSLASLAFGHYREDASGILEIISNASDKTWIMPTWPYMQHLTLDYRVIHWAPYLSVVYCWLEWRQSEAKCSLRIYIMGVTAARSKVGDAVFSTHLRKLQQYGKLENIDILDME</sequence>
<keyword evidence="2" id="KW-1185">Reference proteome</keyword>
<dbReference type="Proteomes" id="UP000790377">
    <property type="component" value="Unassembled WGS sequence"/>
</dbReference>
<evidence type="ECO:0000313" key="2">
    <source>
        <dbReference type="Proteomes" id="UP000790377"/>
    </source>
</evidence>
<protein>
    <submittedName>
        <fullName evidence="1">Uncharacterized protein</fullName>
    </submittedName>
</protein>
<organism evidence="1 2">
    <name type="scientific">Hygrophoropsis aurantiaca</name>
    <dbReference type="NCBI Taxonomy" id="72124"/>
    <lineage>
        <taxon>Eukaryota</taxon>
        <taxon>Fungi</taxon>
        <taxon>Dikarya</taxon>
        <taxon>Basidiomycota</taxon>
        <taxon>Agaricomycotina</taxon>
        <taxon>Agaricomycetes</taxon>
        <taxon>Agaricomycetidae</taxon>
        <taxon>Boletales</taxon>
        <taxon>Coniophorineae</taxon>
        <taxon>Hygrophoropsidaceae</taxon>
        <taxon>Hygrophoropsis</taxon>
    </lineage>
</organism>